<evidence type="ECO:0000313" key="1">
    <source>
        <dbReference type="EMBL" id="KTB35998.1"/>
    </source>
</evidence>
<evidence type="ECO:0000313" key="2">
    <source>
        <dbReference type="Proteomes" id="UP000054988"/>
    </source>
</evidence>
<reference evidence="1 2" key="1">
    <citation type="submission" date="2015-12" db="EMBL/GenBank/DDBJ databases">
        <title>Draft genome sequence of Moniliophthora roreri, the causal agent of frosty pod rot of cacao.</title>
        <authorList>
            <person name="Aime M.C."/>
            <person name="Diaz-Valderrama J.R."/>
            <person name="Kijpornyongpan T."/>
            <person name="Phillips-Mora W."/>
        </authorList>
    </citation>
    <scope>NUCLEOTIDE SEQUENCE [LARGE SCALE GENOMIC DNA]</scope>
    <source>
        <strain evidence="1 2">MCA 2952</strain>
    </source>
</reference>
<organism evidence="1 2">
    <name type="scientific">Moniliophthora roreri</name>
    <name type="common">Frosty pod rot fungus</name>
    <name type="synonym">Monilia roreri</name>
    <dbReference type="NCBI Taxonomy" id="221103"/>
    <lineage>
        <taxon>Eukaryota</taxon>
        <taxon>Fungi</taxon>
        <taxon>Dikarya</taxon>
        <taxon>Basidiomycota</taxon>
        <taxon>Agaricomycotina</taxon>
        <taxon>Agaricomycetes</taxon>
        <taxon>Agaricomycetidae</taxon>
        <taxon>Agaricales</taxon>
        <taxon>Marasmiineae</taxon>
        <taxon>Marasmiaceae</taxon>
        <taxon>Moniliophthora</taxon>
    </lineage>
</organism>
<comment type="caution">
    <text evidence="1">The sequence shown here is derived from an EMBL/GenBank/DDBJ whole genome shotgun (WGS) entry which is preliminary data.</text>
</comment>
<sequence length="290" mass="33083">MFNETEDSATGRNALNVDSEYDQYRHIKRGDIHLLEQLDSQDFWNTWEWKDGVLVRAFSYRRSVYRARVYGNKFIAIRYHGRDAEKIWKELTKWSNDPASCLFGIHWSRAPIPPIYERVDGHDRVFTIQSGSDITEHIKNPSTNGSHEQGQTMFEQSFAPERTNSPPMNGNHEQSQAMFTQSSGIAIMGGRFNNVHGNQVNIENHAGGLYVLGIPQSPQFNTDQSAMLRLLENVGNTAMTLIGISYNQLLLLASSLELLPIELVLLLGYHTFEPQIIRLISETPVYQLLQ</sequence>
<name>A0A0W0FI51_MONRR</name>
<protein>
    <submittedName>
        <fullName evidence="1">Uncharacterized protein</fullName>
    </submittedName>
</protein>
<accession>A0A0W0FI51</accession>
<dbReference type="Proteomes" id="UP000054988">
    <property type="component" value="Unassembled WGS sequence"/>
</dbReference>
<dbReference type="AlphaFoldDB" id="A0A0W0FI51"/>
<gene>
    <name evidence="1" type="ORF">WG66_11424</name>
</gene>
<proteinExistence type="predicted"/>
<dbReference type="EMBL" id="LATX01001938">
    <property type="protein sequence ID" value="KTB35998.1"/>
    <property type="molecule type" value="Genomic_DNA"/>
</dbReference>